<dbReference type="SUPFAM" id="SSF118290">
    <property type="entry name" value="WRKY DNA-binding domain"/>
    <property type="match status" value="1"/>
</dbReference>
<dbReference type="GO" id="GO:0010193">
    <property type="term" value="P:response to ozone"/>
    <property type="evidence" value="ECO:0007669"/>
    <property type="project" value="UniProtKB-ARBA"/>
</dbReference>
<dbReference type="Pfam" id="PF03106">
    <property type="entry name" value="WRKY"/>
    <property type="match status" value="1"/>
</dbReference>
<dbReference type="InterPro" id="IPR036576">
    <property type="entry name" value="WRKY_dom_sf"/>
</dbReference>
<comment type="subcellular location">
    <subcellularLocation>
        <location evidence="1">Nucleus</location>
    </subcellularLocation>
</comment>
<keyword evidence="3" id="KW-0238">DNA-binding</keyword>
<dbReference type="Gene3D" id="2.20.25.80">
    <property type="entry name" value="WRKY domain"/>
    <property type="match status" value="1"/>
</dbReference>
<dbReference type="GO" id="GO:0009751">
    <property type="term" value="P:response to salicylic acid"/>
    <property type="evidence" value="ECO:0007669"/>
    <property type="project" value="UniProtKB-ARBA"/>
</dbReference>
<evidence type="ECO:0000313" key="10">
    <source>
        <dbReference type="Proteomes" id="UP000008311"/>
    </source>
</evidence>
<feature type="domain" description="WRKY" evidence="8">
    <location>
        <begin position="129"/>
        <end position="192"/>
    </location>
</feature>
<sequence>MESMGDCEQKNLVNELRMGRELTRQLQIHLNIPSYSRETRELLVQKILSSYEKALSMLNLSRLITKEPLPTGVATNGMPESPPLSLSGSPRSDQDSDRDFKDQDPKDVSRKRTSTARWTKQVRVNPGMGLEGPLDDGFSWRKYGQKDILGARYPRGYYRCTHRIVQGCLATKQVQRSDEDPTIFEVTYRGRHTCTQMLHYNPQLPENINQETNSSCIEPQQPENQHPSQDPLLNLRSALKVITEGLDDLEQSLPPFHFPSTSNVIAQNQVFSPSMLDNNLMGNFSSSFISPSTSTAKPNYFSASSSGLHQSFGGGNQSLQTSDSDPSDIIAAAAGTTSATDSPTTGVDFPFGNVEFDPKYFSFDNHGFIS</sequence>
<evidence type="ECO:0000256" key="5">
    <source>
        <dbReference type="ARBA" id="ARBA00023242"/>
    </source>
</evidence>
<gene>
    <name evidence="9" type="ORF">RCOM_1580550</name>
</gene>
<keyword evidence="2" id="KW-0805">Transcription regulation</keyword>
<dbReference type="EMBL" id="EQ973781">
    <property type="protein sequence ID" value="EEF48991.1"/>
    <property type="molecule type" value="Genomic_DNA"/>
</dbReference>
<dbReference type="Proteomes" id="UP000008311">
    <property type="component" value="Unassembled WGS sequence"/>
</dbReference>
<evidence type="ECO:0000256" key="3">
    <source>
        <dbReference type="ARBA" id="ARBA00023125"/>
    </source>
</evidence>
<feature type="compositionally biased region" description="Basic and acidic residues" evidence="7">
    <location>
        <begin position="92"/>
        <end position="110"/>
    </location>
</feature>
<evidence type="ECO:0000256" key="6">
    <source>
        <dbReference type="ARBA" id="ARBA00060850"/>
    </source>
</evidence>
<dbReference type="AlphaFoldDB" id="B9RIL9"/>
<dbReference type="OrthoDB" id="1888929at2759"/>
<evidence type="ECO:0000256" key="7">
    <source>
        <dbReference type="SAM" id="MobiDB-lite"/>
    </source>
</evidence>
<dbReference type="InterPro" id="IPR044810">
    <property type="entry name" value="WRKY_plant"/>
</dbReference>
<dbReference type="KEGG" id="rcu:8274387"/>
<feature type="region of interest" description="Disordered" evidence="7">
    <location>
        <begin position="71"/>
        <end position="118"/>
    </location>
</feature>
<dbReference type="OMA" id="YYRCTLR"/>
<dbReference type="GO" id="GO:0042542">
    <property type="term" value="P:response to hydrogen peroxide"/>
    <property type="evidence" value="ECO:0007669"/>
    <property type="project" value="UniProtKB-ARBA"/>
</dbReference>
<proteinExistence type="inferred from homology"/>
<evidence type="ECO:0000256" key="2">
    <source>
        <dbReference type="ARBA" id="ARBA00023015"/>
    </source>
</evidence>
<reference evidence="10" key="1">
    <citation type="journal article" date="2010" name="Nat. Biotechnol.">
        <title>Draft genome sequence of the oilseed species Ricinus communis.</title>
        <authorList>
            <person name="Chan A.P."/>
            <person name="Crabtree J."/>
            <person name="Zhao Q."/>
            <person name="Lorenzi H."/>
            <person name="Orvis J."/>
            <person name="Puiu D."/>
            <person name="Melake-Berhan A."/>
            <person name="Jones K.M."/>
            <person name="Redman J."/>
            <person name="Chen G."/>
            <person name="Cahoon E.B."/>
            <person name="Gedil M."/>
            <person name="Stanke M."/>
            <person name="Haas B.J."/>
            <person name="Wortman J.R."/>
            <person name="Fraser-Liggett C.M."/>
            <person name="Ravel J."/>
            <person name="Rabinowicz P.D."/>
        </authorList>
    </citation>
    <scope>NUCLEOTIDE SEQUENCE [LARGE SCALE GENOMIC DNA]</scope>
    <source>
        <strain evidence="10">cv. Hale</strain>
    </source>
</reference>
<dbReference type="FunFam" id="2.20.25.80:FF:000009">
    <property type="entry name" value="WRKY transcription factor 53"/>
    <property type="match status" value="1"/>
</dbReference>
<feature type="region of interest" description="Disordered" evidence="7">
    <location>
        <begin position="209"/>
        <end position="228"/>
    </location>
</feature>
<dbReference type="InParanoid" id="B9RIL9"/>
<keyword evidence="4" id="KW-0804">Transcription</keyword>
<dbReference type="GO" id="GO:0005634">
    <property type="term" value="C:nucleus"/>
    <property type="evidence" value="ECO:0000318"/>
    <property type="project" value="GO_Central"/>
</dbReference>
<dbReference type="GO" id="GO:0000976">
    <property type="term" value="F:transcription cis-regulatory region binding"/>
    <property type="evidence" value="ECO:0000318"/>
    <property type="project" value="GO_Central"/>
</dbReference>
<evidence type="ECO:0000256" key="1">
    <source>
        <dbReference type="ARBA" id="ARBA00004123"/>
    </source>
</evidence>
<accession>B9RIL9</accession>
<comment type="similarity">
    <text evidence="6">Belongs to the WRKY group III family.</text>
</comment>
<dbReference type="PANTHER" id="PTHR32096:SF115">
    <property type="entry name" value="WRKY TRANSCRIPTION FACTOR 30-RELATED"/>
    <property type="match status" value="1"/>
</dbReference>
<evidence type="ECO:0000313" key="9">
    <source>
        <dbReference type="EMBL" id="EEF48991.1"/>
    </source>
</evidence>
<dbReference type="PROSITE" id="PS50811">
    <property type="entry name" value="WRKY"/>
    <property type="match status" value="1"/>
</dbReference>
<evidence type="ECO:0000259" key="8">
    <source>
        <dbReference type="PROSITE" id="PS50811"/>
    </source>
</evidence>
<keyword evidence="5" id="KW-0539">Nucleus</keyword>
<dbReference type="GO" id="GO:0003700">
    <property type="term" value="F:DNA-binding transcription factor activity"/>
    <property type="evidence" value="ECO:0000318"/>
    <property type="project" value="GO_Central"/>
</dbReference>
<dbReference type="InterPro" id="IPR003657">
    <property type="entry name" value="WRKY_dom"/>
</dbReference>
<evidence type="ECO:0000256" key="4">
    <source>
        <dbReference type="ARBA" id="ARBA00023163"/>
    </source>
</evidence>
<dbReference type="SMART" id="SM00774">
    <property type="entry name" value="WRKY"/>
    <property type="match status" value="1"/>
</dbReference>
<protein>
    <submittedName>
        <fullName evidence="9">WRKY transcription factor, putative</fullName>
    </submittedName>
</protein>
<keyword evidence="10" id="KW-1185">Reference proteome</keyword>
<dbReference type="GO" id="GO:0010150">
    <property type="term" value="P:leaf senescence"/>
    <property type="evidence" value="ECO:0007669"/>
    <property type="project" value="UniProtKB-ARBA"/>
</dbReference>
<dbReference type="PANTHER" id="PTHR32096">
    <property type="entry name" value="WRKY TRANSCRIPTION FACTOR 30-RELATED-RELATED"/>
    <property type="match status" value="1"/>
</dbReference>
<dbReference type="eggNOG" id="ENOG502QPRM">
    <property type="taxonomic scope" value="Eukaryota"/>
</dbReference>
<dbReference type="STRING" id="3988.B9RIL9"/>
<organism evidence="9 10">
    <name type="scientific">Ricinus communis</name>
    <name type="common">Castor bean</name>
    <dbReference type="NCBI Taxonomy" id="3988"/>
    <lineage>
        <taxon>Eukaryota</taxon>
        <taxon>Viridiplantae</taxon>
        <taxon>Streptophyta</taxon>
        <taxon>Embryophyta</taxon>
        <taxon>Tracheophyta</taxon>
        <taxon>Spermatophyta</taxon>
        <taxon>Magnoliopsida</taxon>
        <taxon>eudicotyledons</taxon>
        <taxon>Gunneridae</taxon>
        <taxon>Pentapetalae</taxon>
        <taxon>rosids</taxon>
        <taxon>fabids</taxon>
        <taxon>Malpighiales</taxon>
        <taxon>Euphorbiaceae</taxon>
        <taxon>Acalyphoideae</taxon>
        <taxon>Acalypheae</taxon>
        <taxon>Ricinus</taxon>
    </lineage>
</organism>
<name>B9RIL9_RICCO</name>